<feature type="compositionally biased region" description="Basic and acidic residues" evidence="1">
    <location>
        <begin position="22"/>
        <end position="38"/>
    </location>
</feature>
<evidence type="ECO:0000313" key="3">
    <source>
        <dbReference type="Proteomes" id="UP000198348"/>
    </source>
</evidence>
<dbReference type="EMBL" id="FZNW01000005">
    <property type="protein sequence ID" value="SNR42092.1"/>
    <property type="molecule type" value="Genomic_DNA"/>
</dbReference>
<proteinExistence type="predicted"/>
<reference evidence="2 3" key="1">
    <citation type="submission" date="2017-06" db="EMBL/GenBank/DDBJ databases">
        <authorList>
            <person name="Kim H.J."/>
            <person name="Triplett B.A."/>
        </authorList>
    </citation>
    <scope>NUCLEOTIDE SEQUENCE [LARGE SCALE GENOMIC DNA]</scope>
    <source>
        <strain evidence="2 3">DSM 45207</strain>
    </source>
</reference>
<protein>
    <submittedName>
        <fullName evidence="2">Uncharacterized protein</fullName>
    </submittedName>
</protein>
<feature type="region of interest" description="Disordered" evidence="1">
    <location>
        <begin position="1"/>
        <end position="55"/>
    </location>
</feature>
<evidence type="ECO:0000313" key="2">
    <source>
        <dbReference type="EMBL" id="SNR42092.1"/>
    </source>
</evidence>
<dbReference type="Proteomes" id="UP000198348">
    <property type="component" value="Unassembled WGS sequence"/>
</dbReference>
<dbReference type="AlphaFoldDB" id="A0A238W6C8"/>
<accession>A0A238W6C8</accession>
<organism evidence="2 3">
    <name type="scientific">Haloechinothrix alba</name>
    <dbReference type="NCBI Taxonomy" id="664784"/>
    <lineage>
        <taxon>Bacteria</taxon>
        <taxon>Bacillati</taxon>
        <taxon>Actinomycetota</taxon>
        <taxon>Actinomycetes</taxon>
        <taxon>Pseudonocardiales</taxon>
        <taxon>Pseudonocardiaceae</taxon>
        <taxon>Haloechinothrix</taxon>
    </lineage>
</organism>
<sequence>MTEPGLRVPGHDTFPRTAIRPGEVEYRDALGDHDERSSSRRSIASVNASGSSSWG</sequence>
<name>A0A238W6C8_9PSEU</name>
<gene>
    <name evidence="2" type="ORF">SAMN06265360_105163</name>
</gene>
<keyword evidence="3" id="KW-1185">Reference proteome</keyword>
<evidence type="ECO:0000256" key="1">
    <source>
        <dbReference type="SAM" id="MobiDB-lite"/>
    </source>
</evidence>
<feature type="compositionally biased region" description="Low complexity" evidence="1">
    <location>
        <begin position="42"/>
        <end position="55"/>
    </location>
</feature>